<dbReference type="OrthoDB" id="10418144at2759"/>
<organism evidence="1 2">
    <name type="scientific">Nephila pilipes</name>
    <name type="common">Giant wood spider</name>
    <name type="synonym">Nephila maculata</name>
    <dbReference type="NCBI Taxonomy" id="299642"/>
    <lineage>
        <taxon>Eukaryota</taxon>
        <taxon>Metazoa</taxon>
        <taxon>Ecdysozoa</taxon>
        <taxon>Arthropoda</taxon>
        <taxon>Chelicerata</taxon>
        <taxon>Arachnida</taxon>
        <taxon>Araneae</taxon>
        <taxon>Araneomorphae</taxon>
        <taxon>Entelegynae</taxon>
        <taxon>Araneoidea</taxon>
        <taxon>Nephilidae</taxon>
        <taxon>Nephila</taxon>
    </lineage>
</organism>
<sequence length="62" mass="7382">MLREEWNHNRSVGNWQRINLAVAQIGDWLSEGRQILPLPFWVIQSWNDYGQSFSEVEVLVIR</sequence>
<proteinExistence type="predicted"/>
<dbReference type="AlphaFoldDB" id="A0A8X6R6S4"/>
<feature type="non-terminal residue" evidence="1">
    <location>
        <position position="62"/>
    </location>
</feature>
<name>A0A8X6R6S4_NEPPI</name>
<evidence type="ECO:0000313" key="1">
    <source>
        <dbReference type="EMBL" id="GFU51958.1"/>
    </source>
</evidence>
<protein>
    <submittedName>
        <fullName evidence="1">Uncharacterized protein</fullName>
    </submittedName>
</protein>
<dbReference type="EMBL" id="BMAW01038388">
    <property type="protein sequence ID" value="GFU51958.1"/>
    <property type="molecule type" value="Genomic_DNA"/>
</dbReference>
<keyword evidence="2" id="KW-1185">Reference proteome</keyword>
<dbReference type="Proteomes" id="UP000887013">
    <property type="component" value="Unassembled WGS sequence"/>
</dbReference>
<gene>
    <name evidence="1" type="ORF">NPIL_18661</name>
</gene>
<evidence type="ECO:0000313" key="2">
    <source>
        <dbReference type="Proteomes" id="UP000887013"/>
    </source>
</evidence>
<reference evidence="1" key="1">
    <citation type="submission" date="2020-08" db="EMBL/GenBank/DDBJ databases">
        <title>Multicomponent nature underlies the extraordinary mechanical properties of spider dragline silk.</title>
        <authorList>
            <person name="Kono N."/>
            <person name="Nakamura H."/>
            <person name="Mori M."/>
            <person name="Yoshida Y."/>
            <person name="Ohtoshi R."/>
            <person name="Malay A.D."/>
            <person name="Moran D.A.P."/>
            <person name="Tomita M."/>
            <person name="Numata K."/>
            <person name="Arakawa K."/>
        </authorList>
    </citation>
    <scope>NUCLEOTIDE SEQUENCE</scope>
</reference>
<accession>A0A8X6R6S4</accession>
<comment type="caution">
    <text evidence="1">The sequence shown here is derived from an EMBL/GenBank/DDBJ whole genome shotgun (WGS) entry which is preliminary data.</text>
</comment>